<sequence length="981" mass="108373">MVGADVVVAWVDHATLNGYAVDYYLDAKSQCAGQRGSCPDTNIESNTESVRLLNAALVNGYSIVTYQRPLKAHDAFDKPIYTNRSQAVIWAVGPLNSKQEVSYHSITSKATVFLDFGRQPLWNCPIPEQDAALAMTGHKETVRQQPDTSSSTVSHVGWGISYYINGLLIPEINVVRGKTYTFITEGGLDPNIPAKYHPFYITDDPVGGYQHKTDEEKAKVRIFAGVEKQGNELVPTGTGRLCNWTPDPDKDADDYASFGAYQRILTLICDFGDPNFIRWTPDANTPDTVYYQCFSHRYLGWKINVLDSCDLPSAAASEPVAVQVHPDDEQGGGGSHDLGDELQSRPSIRVATRVLPHPQIITNGIKQDYYKTLAESPANFKDGINGYETGFKIPFKPDPSKNGGYEIAIPNEQFFNNSWAKNNSPYSVNEDVQEGSTLRTFESAATTLKHNNSAYLSTSSYLPQTTLRPNRRPAPQVMTIIRPHRPMPPIMLMAQQGASMHRPLLSGAPQLRPIIMKKPVLRMPSASATNPRQPIIPTANRPLPQSTVLVPASQRPHQQQQVTKSVSVSYSTGKLKKPISLQADSTKMKSETKKRNPSEQSFSSMPLNSGFNPGAVVLESGFKPIIHNFTNEHDRVGTSDDGEEEGGEMVGAINLEPIDEQNGGEEDNKDEFFEPIFVPSPLDSLQKPTKKQGGDELSPAKKKLMASNKPVRQSIVVIRRRPMYSETPKFRSQSSDEVGDEVAMAAEQMDTYYLPPSGPIYGVSTSGHVSVPAKRQSNGATIVTYDGKPVANSEVLSPASLSSRSFSKKPKGSEDLVRNTPQFGAFRGDIPPPVPENIRPETIPQLQSSNVGSPRHAVNLELQPQPQLTQGRTQLTPVDDASELFTDASNKQESILKAEDVETRHKKEKLKKLPEDGDNKETTKKSTKRERRSPHEGHNHDDHDHHDHQHSDGKKMMKSDASYFKYGMSLLLASFLVCYVV</sequence>
<dbReference type="Pfam" id="PF03351">
    <property type="entry name" value="DOMON"/>
    <property type="match status" value="1"/>
</dbReference>
<dbReference type="PROSITE" id="PS50836">
    <property type="entry name" value="DOMON"/>
    <property type="match status" value="1"/>
</dbReference>
<feature type="compositionally biased region" description="Basic and acidic residues" evidence="2">
    <location>
        <begin position="933"/>
        <end position="956"/>
    </location>
</feature>
<feature type="compositionally biased region" description="Polar residues" evidence="2">
    <location>
        <begin position="862"/>
        <end position="876"/>
    </location>
</feature>
<feature type="compositionally biased region" description="Basic and acidic residues" evidence="2">
    <location>
        <begin position="586"/>
        <end position="597"/>
    </location>
</feature>
<feature type="compositionally biased region" description="Polar residues" evidence="2">
    <location>
        <begin position="598"/>
        <end position="608"/>
    </location>
</feature>
<dbReference type="InterPro" id="IPR045266">
    <property type="entry name" value="DOH_DOMON"/>
</dbReference>
<dbReference type="Pfam" id="PF25489">
    <property type="entry name" value="At5g54830"/>
    <property type="match status" value="1"/>
</dbReference>
<accession>A0A482X0I9</accession>
<dbReference type="PANTHER" id="PTHR24036">
    <property type="entry name" value="SKELETOR-RELATED"/>
    <property type="match status" value="1"/>
</dbReference>
<comment type="caution">
    <text evidence="4">The sequence shown here is derived from an EMBL/GenBank/DDBJ whole genome shotgun (WGS) entry which is preliminary data.</text>
</comment>
<dbReference type="CDD" id="cd09631">
    <property type="entry name" value="DOMON_DOH"/>
    <property type="match status" value="1"/>
</dbReference>
<proteinExistence type="predicted"/>
<gene>
    <name evidence="4" type="ORF">LSTR_LSTR010317</name>
</gene>
<evidence type="ECO:0000259" key="3">
    <source>
        <dbReference type="PROSITE" id="PS50836"/>
    </source>
</evidence>
<dbReference type="InParanoid" id="A0A482X0I9"/>
<evidence type="ECO:0000313" key="4">
    <source>
        <dbReference type="EMBL" id="RZF39223.1"/>
    </source>
</evidence>
<feature type="compositionally biased region" description="Basic and acidic residues" evidence="2">
    <location>
        <begin position="894"/>
        <end position="924"/>
    </location>
</feature>
<evidence type="ECO:0000313" key="5">
    <source>
        <dbReference type="Proteomes" id="UP000291343"/>
    </source>
</evidence>
<dbReference type="PANTHER" id="PTHR24036:SF13">
    <property type="entry name" value="PROTEIN SKELETOR, ISOFORMS D_E"/>
    <property type="match status" value="1"/>
</dbReference>
<organism evidence="4 5">
    <name type="scientific">Laodelphax striatellus</name>
    <name type="common">Small brown planthopper</name>
    <name type="synonym">Delphax striatella</name>
    <dbReference type="NCBI Taxonomy" id="195883"/>
    <lineage>
        <taxon>Eukaryota</taxon>
        <taxon>Metazoa</taxon>
        <taxon>Ecdysozoa</taxon>
        <taxon>Arthropoda</taxon>
        <taxon>Hexapoda</taxon>
        <taxon>Insecta</taxon>
        <taxon>Pterygota</taxon>
        <taxon>Neoptera</taxon>
        <taxon>Paraneoptera</taxon>
        <taxon>Hemiptera</taxon>
        <taxon>Auchenorrhyncha</taxon>
        <taxon>Fulgoroidea</taxon>
        <taxon>Delphacidae</taxon>
        <taxon>Criomorphinae</taxon>
        <taxon>Laodelphax</taxon>
    </lineage>
</organism>
<feature type="domain" description="DOMON" evidence="3">
    <location>
        <begin position="1"/>
        <end position="93"/>
    </location>
</feature>
<dbReference type="SMART" id="SM00664">
    <property type="entry name" value="DoH"/>
    <property type="match status" value="1"/>
</dbReference>
<protein>
    <recommendedName>
        <fullName evidence="3">DOMON domain-containing protein</fullName>
    </recommendedName>
</protein>
<feature type="region of interest" description="Disordered" evidence="2">
    <location>
        <begin position="551"/>
        <end position="608"/>
    </location>
</feature>
<dbReference type="InterPro" id="IPR052126">
    <property type="entry name" value="Spindle_Org/Thrombomodulin"/>
</dbReference>
<keyword evidence="1" id="KW-0677">Repeat</keyword>
<dbReference type="OrthoDB" id="2448405at2759"/>
<feature type="compositionally biased region" description="Low complexity" evidence="2">
    <location>
        <begin position="558"/>
        <end position="571"/>
    </location>
</feature>
<dbReference type="InterPro" id="IPR057443">
    <property type="entry name" value="At5g54830-like"/>
</dbReference>
<dbReference type="FunCoup" id="A0A482X0I9">
    <property type="interactions" value="38"/>
</dbReference>
<feature type="compositionally biased region" description="Low complexity" evidence="2">
    <location>
        <begin position="793"/>
        <end position="805"/>
    </location>
</feature>
<feature type="region of interest" description="Disordered" evidence="2">
    <location>
        <begin position="679"/>
        <end position="709"/>
    </location>
</feature>
<dbReference type="AlphaFoldDB" id="A0A482X0I9"/>
<dbReference type="Proteomes" id="UP000291343">
    <property type="component" value="Unassembled WGS sequence"/>
</dbReference>
<dbReference type="EMBL" id="QKKF02020306">
    <property type="protein sequence ID" value="RZF39223.1"/>
    <property type="molecule type" value="Genomic_DNA"/>
</dbReference>
<name>A0A482X0I9_LAOST</name>
<dbReference type="STRING" id="195883.A0A482X0I9"/>
<evidence type="ECO:0000256" key="1">
    <source>
        <dbReference type="ARBA" id="ARBA00022737"/>
    </source>
</evidence>
<feature type="region of interest" description="Disordered" evidence="2">
    <location>
        <begin position="793"/>
        <end position="956"/>
    </location>
</feature>
<keyword evidence="5" id="KW-1185">Reference proteome</keyword>
<reference evidence="4 5" key="1">
    <citation type="journal article" date="2017" name="Gigascience">
        <title>Genome sequence of the small brown planthopper, Laodelphax striatellus.</title>
        <authorList>
            <person name="Zhu J."/>
            <person name="Jiang F."/>
            <person name="Wang X."/>
            <person name="Yang P."/>
            <person name="Bao Y."/>
            <person name="Zhao W."/>
            <person name="Wang W."/>
            <person name="Lu H."/>
            <person name="Wang Q."/>
            <person name="Cui N."/>
            <person name="Li J."/>
            <person name="Chen X."/>
            <person name="Luo L."/>
            <person name="Yu J."/>
            <person name="Kang L."/>
            <person name="Cui F."/>
        </authorList>
    </citation>
    <scope>NUCLEOTIDE SEQUENCE [LARGE SCALE GENOMIC DNA]</scope>
    <source>
        <strain evidence="4">Lst14</strain>
    </source>
</reference>
<evidence type="ECO:0000256" key="2">
    <source>
        <dbReference type="SAM" id="MobiDB-lite"/>
    </source>
</evidence>
<dbReference type="InterPro" id="IPR005018">
    <property type="entry name" value="DOMON_domain"/>
</dbReference>